<keyword evidence="3" id="KW-1185">Reference proteome</keyword>
<dbReference type="RefSeq" id="WP_023268018.1">
    <property type="nucleotide sequence ID" value="NZ_AXZL01000072.1"/>
</dbReference>
<gene>
    <name evidence="2" type="ORF">SHD_3096</name>
</gene>
<dbReference type="GO" id="GO:0005524">
    <property type="term" value="F:ATP binding"/>
    <property type="evidence" value="ECO:0007669"/>
    <property type="project" value="UniProtKB-KW"/>
</dbReference>
<organism evidence="2 3">
    <name type="scientific">Shewanella decolorationis S12</name>
    <dbReference type="NCBI Taxonomy" id="1353536"/>
    <lineage>
        <taxon>Bacteria</taxon>
        <taxon>Pseudomonadati</taxon>
        <taxon>Pseudomonadota</taxon>
        <taxon>Gammaproteobacteria</taxon>
        <taxon>Alteromonadales</taxon>
        <taxon>Shewanellaceae</taxon>
        <taxon>Shewanella</taxon>
    </lineage>
</organism>
<evidence type="ECO:0000313" key="2">
    <source>
        <dbReference type="EMBL" id="ESE40344.1"/>
    </source>
</evidence>
<dbReference type="Proteomes" id="UP000017548">
    <property type="component" value="Unassembled WGS sequence"/>
</dbReference>
<comment type="caution">
    <text evidence="2">The sequence shown here is derived from an EMBL/GenBank/DDBJ whole genome shotgun (WGS) entry which is preliminary data.</text>
</comment>
<dbReference type="PANTHER" id="PTHR32387:SF0">
    <property type="entry name" value="PROTEIN NO VEIN"/>
    <property type="match status" value="1"/>
</dbReference>
<sequence length="1419" mass="159476">MDDSVIPTTSEQWFEVLRAEEQKTKKSFLAKPSNLISNYRGELATSRDYEGREILELLQNAADQAKAANVSGKVIIELTQEGLLIANNGKAFSVGGVKSLQNAHLSPKRLNQQQFIGCKGLGFRSVLNWTHNPIILSGELAIYYSDEVSAIKLQELMVESSELADLVRRERGNNKNGLILPKLPFPGFPIPTSMSGSGSRTTSFLLDRCRYWKSKGYTTVIGIPFEKAESFSKAIQQIEFLRPEMLLFVPYLDEVQFVLPEKSPSVWSKEGDDDASLVMQDGEPLGIWQLFRTQGSVDKSYLDDPKTDLLYEIVIAVPEVEHRSEFKSSPLFTYFPTEINLPLPVVCHATFELDQSRNQINKLKSNEYVFTQLASFLAEVAEKRASKYPVGANAGFRVAMPLGEYPESLKRINFPKLLNEACKARTIVPTISGNVSKAADVFSLKGANPDWLPVSGFKNIVPNDDAEFKWFRELGILELSHEALCEALESLEGIDLEQRVKLILGVKKLPVSTKSYPSSLLLSSDGERIPANADVYIAPKGGVPDLLPGWTKLWFLDVNLQHELMAALHLNDVRSFRSELKQFGLQEYAFGSLIQDLRRQANEQKKRAPEQADNIEQQLLDVIYRLYLAERNEENKPSFPQNTSLKLLSQNGHMVDVDKLYMGEGYGLEGTIVQQLYSPSHDKFVANPEAFDIDSEELTQWSRFLEWLGVAKWPREVKRTNADNRFLQFLADMLKYPLKFDDYIFESKHELASAHLALKEYVSLDGLENILVADKYVAVLAWLSKDQRSSLWRNDKTSNATITCYRSGAHKLRQYGEALPSYIHWLMKNTIWMIGSDNQAISPNQAILADALSDSIFPRPAIPQDAAMAEFGIDRTAVISAWRSAGVITNVAELSLDGIYAKLLELPNLKQQLPAAKTLYRWLLGALDTAYGDGGCNKAKFFETGKIWGKKQGQYSYCSIHELRYVDNEGLPEELLNRLAIAEIPHRSGSPKVERLFGIKSIDRNEIQQDILSFVQAATDIDIDLCFQQAKPFFKALRENQSSQVLYRKEIDKLKLKLCSELHLEIRYQDVECSFQLKDWSWSINTDVIYIKTPKELIDHQSDLLADVIGEALASVYRLANGGEFARLFRCSIKERLQLLSKILGENISVEQLEVLASKENVDLNLGGVLVNVPVIHAPTIVEDKLPDEPSLVTKPINLIGVDTGGMLTSKPEDGFKKDEKLAIIPIPGKQKSVPNSRKLSIKKISRSGGGGVASYAPLSGDFCERKVLEIEENFEPPRFPLLVGQYTGDQALGCDILSFASEEARDQFTSNKNRDLNLVERFIEVKGRTNKQAVIELKGNEKDAAKKYADKYYLYRISQISADTFSLSILKNPLLEPEVIEHAVYIDLDRSSKKEEFEIVVQASTSTKLVESNSKTST</sequence>
<dbReference type="Pfam" id="PF13020">
    <property type="entry name" value="NOV_C"/>
    <property type="match status" value="1"/>
</dbReference>
<name>A0ABP2Z286_9GAMM</name>
<dbReference type="NCBIfam" id="NF047352">
    <property type="entry name" value="P_loop_sacsin"/>
    <property type="match status" value="1"/>
</dbReference>
<keyword evidence="2" id="KW-0547">Nucleotide-binding</keyword>
<evidence type="ECO:0000259" key="1">
    <source>
        <dbReference type="Pfam" id="PF13020"/>
    </source>
</evidence>
<dbReference type="InterPro" id="IPR024975">
    <property type="entry name" value="NOV_C"/>
</dbReference>
<dbReference type="PANTHER" id="PTHR32387">
    <property type="entry name" value="WU:FJ29H11"/>
    <property type="match status" value="1"/>
</dbReference>
<dbReference type="InterPro" id="IPR052957">
    <property type="entry name" value="Auxin_embryo_med"/>
</dbReference>
<dbReference type="SUPFAM" id="SSF55874">
    <property type="entry name" value="ATPase domain of HSP90 chaperone/DNA topoisomerase II/histidine kinase"/>
    <property type="match status" value="1"/>
</dbReference>
<dbReference type="EMBL" id="AXZL01000072">
    <property type="protein sequence ID" value="ESE40344.1"/>
    <property type="molecule type" value="Genomic_DNA"/>
</dbReference>
<reference evidence="2 3" key="1">
    <citation type="journal article" date="2013" name="Genome Announc.">
        <title>Draft Genome Sequence of Shewanella decolorationis S12, a Dye-Degrading Bacterium Isolated from a Wastewater Treatment Plant.</title>
        <authorList>
            <person name="Xu M."/>
            <person name="Fang Y."/>
            <person name="Liu J."/>
            <person name="Chen X."/>
            <person name="Sun G."/>
            <person name="Guo J."/>
            <person name="Hua Z."/>
            <person name="Tu Q."/>
            <person name="Wu L."/>
            <person name="Zhou J."/>
            <person name="Liu X."/>
        </authorList>
    </citation>
    <scope>NUCLEOTIDE SEQUENCE [LARGE SCALE GENOMIC DNA]</scope>
    <source>
        <strain evidence="2 3">S12</strain>
    </source>
</reference>
<proteinExistence type="predicted"/>
<keyword evidence="2" id="KW-0067">ATP-binding</keyword>
<accession>A0ABP2Z286</accession>
<protein>
    <submittedName>
        <fullName evidence="2">Atp-binding region atpase domain-containing protein</fullName>
    </submittedName>
</protein>
<feature type="domain" description="Protein NO VEIN C-terminal" evidence="1">
    <location>
        <begin position="1288"/>
        <end position="1363"/>
    </location>
</feature>
<evidence type="ECO:0000313" key="3">
    <source>
        <dbReference type="Proteomes" id="UP000017548"/>
    </source>
</evidence>
<dbReference type="InterPro" id="IPR036890">
    <property type="entry name" value="HATPase_C_sf"/>
</dbReference>